<dbReference type="AlphaFoldDB" id="A0A371EAT0"/>
<comment type="caution">
    <text evidence="1">The sequence shown here is derived from an EMBL/GenBank/DDBJ whole genome shotgun (WGS) entry which is preliminary data.</text>
</comment>
<dbReference type="OrthoDB" id="1645289at2759"/>
<gene>
    <name evidence="1" type="ORF">CR513_58466</name>
</gene>
<organism evidence="1 2">
    <name type="scientific">Mucuna pruriens</name>
    <name type="common">Velvet bean</name>
    <name type="synonym">Dolichos pruriens</name>
    <dbReference type="NCBI Taxonomy" id="157652"/>
    <lineage>
        <taxon>Eukaryota</taxon>
        <taxon>Viridiplantae</taxon>
        <taxon>Streptophyta</taxon>
        <taxon>Embryophyta</taxon>
        <taxon>Tracheophyta</taxon>
        <taxon>Spermatophyta</taxon>
        <taxon>Magnoliopsida</taxon>
        <taxon>eudicotyledons</taxon>
        <taxon>Gunneridae</taxon>
        <taxon>Pentapetalae</taxon>
        <taxon>rosids</taxon>
        <taxon>fabids</taxon>
        <taxon>Fabales</taxon>
        <taxon>Fabaceae</taxon>
        <taxon>Papilionoideae</taxon>
        <taxon>50 kb inversion clade</taxon>
        <taxon>NPAAA clade</taxon>
        <taxon>indigoferoid/millettioid clade</taxon>
        <taxon>Phaseoleae</taxon>
        <taxon>Mucuna</taxon>
    </lineage>
</organism>
<keyword evidence="2" id="KW-1185">Reference proteome</keyword>
<evidence type="ECO:0000313" key="2">
    <source>
        <dbReference type="Proteomes" id="UP000257109"/>
    </source>
</evidence>
<protein>
    <recommendedName>
        <fullName evidence="3">Reverse transcriptase Ty1/copia-type domain-containing protein</fullName>
    </recommendedName>
</protein>
<reference evidence="1" key="1">
    <citation type="submission" date="2018-05" db="EMBL/GenBank/DDBJ databases">
        <title>Draft genome of Mucuna pruriens seed.</title>
        <authorList>
            <person name="Nnadi N.E."/>
            <person name="Vos R."/>
            <person name="Hasami M.H."/>
            <person name="Devisetty U.K."/>
            <person name="Aguiy J.C."/>
        </authorList>
    </citation>
    <scope>NUCLEOTIDE SEQUENCE [LARGE SCALE GENOMIC DNA]</scope>
    <source>
        <strain evidence="1">JCA_2017</strain>
    </source>
</reference>
<accession>A0A371EAT0</accession>
<dbReference type="Proteomes" id="UP000257109">
    <property type="component" value="Unassembled WGS sequence"/>
</dbReference>
<evidence type="ECO:0000313" key="1">
    <source>
        <dbReference type="EMBL" id="RDX63142.1"/>
    </source>
</evidence>
<sequence>MDVKSTFLNGDLCEEVFMDQPNGFKEKVIGKLLNVLRYLQGTKEHLLTYRRSDNLEMTINPHWDIFLCWQEELFLEKCQIDTYNYLNNISIIFSSCGEYLQDLNHIFMFYSFDTKYMFVRKKVEEFQTLVEDIPT</sequence>
<name>A0A371EAT0_MUCPR</name>
<dbReference type="EMBL" id="QJKJ01015063">
    <property type="protein sequence ID" value="RDX63142.1"/>
    <property type="molecule type" value="Genomic_DNA"/>
</dbReference>
<proteinExistence type="predicted"/>
<feature type="non-terminal residue" evidence="1">
    <location>
        <position position="1"/>
    </location>
</feature>
<evidence type="ECO:0008006" key="3">
    <source>
        <dbReference type="Google" id="ProtNLM"/>
    </source>
</evidence>